<dbReference type="InterPro" id="IPR025602">
    <property type="entry name" value="BCP1_family"/>
</dbReference>
<evidence type="ECO:0000313" key="4">
    <source>
        <dbReference type="EMBL" id="JAC17875.1"/>
    </source>
</evidence>
<sequence>MSTPLKKRSFEVEESGSEDSDVYSSENEEGEAYTGGEEIQVEFEGRNPCDTDYHGIKQLLQQLFLKAHINLAELTDLIISQNFIGSVVKQGDVDDCQDDDEDDDGRDDVFGITSVINLTEKKDLECISQLRTLLVELSTEHGTDRCNTLIRTLLDDESKPLGLIINERFVNIPSQISVPLLESLSKEIQRACDKKQPFDFSYYIFICKLYKLDEKAKNKKKKKGKAGQEQEIVWSNPEEELIDQAADARFEFCVKNDMDSGLSGNWLEDDITMIPYRRVLILAADKLDMVINTIKETIES</sequence>
<dbReference type="PIRSF" id="PIRSF028983">
    <property type="entry name" value="BCP1"/>
    <property type="match status" value="1"/>
</dbReference>
<dbReference type="GO" id="GO:0005634">
    <property type="term" value="C:nucleus"/>
    <property type="evidence" value="ECO:0007669"/>
    <property type="project" value="TreeGrafter"/>
</dbReference>
<evidence type="ECO:0000256" key="2">
    <source>
        <dbReference type="PIRNR" id="PIRNR028983"/>
    </source>
</evidence>
<proteinExistence type="evidence at transcript level"/>
<dbReference type="Pfam" id="PF13862">
    <property type="entry name" value="BCCIP"/>
    <property type="match status" value="1"/>
</dbReference>
<dbReference type="PANTHER" id="PTHR13261:SF0">
    <property type="entry name" value="BRCA2 AND CDKN1A-INTERACTING PROTEIN"/>
    <property type="match status" value="1"/>
</dbReference>
<dbReference type="EMBL" id="GBBI01000837">
    <property type="protein sequence ID" value="JAC17875.1"/>
    <property type="molecule type" value="mRNA"/>
</dbReference>
<name>A0A023F8W7_TRIIF</name>
<dbReference type="AlphaFoldDB" id="A0A023F8W7"/>
<dbReference type="PANTHER" id="PTHR13261">
    <property type="entry name" value="BRCA2 AND CDKN1A INTERACTING PROTEIN"/>
    <property type="match status" value="1"/>
</dbReference>
<comment type="similarity">
    <text evidence="1 2">Belongs to the BCP1 family.</text>
</comment>
<organism evidence="4">
    <name type="scientific">Triatoma infestans</name>
    <name type="common">Assassin bug</name>
    <dbReference type="NCBI Taxonomy" id="30076"/>
    <lineage>
        <taxon>Eukaryota</taxon>
        <taxon>Metazoa</taxon>
        <taxon>Ecdysozoa</taxon>
        <taxon>Arthropoda</taxon>
        <taxon>Hexapoda</taxon>
        <taxon>Insecta</taxon>
        <taxon>Pterygota</taxon>
        <taxon>Neoptera</taxon>
        <taxon>Paraneoptera</taxon>
        <taxon>Hemiptera</taxon>
        <taxon>Heteroptera</taxon>
        <taxon>Panheteroptera</taxon>
        <taxon>Cimicomorpha</taxon>
        <taxon>Reduviidae</taxon>
        <taxon>Triatominae</taxon>
        <taxon>Triatoma</taxon>
    </lineage>
</organism>
<feature type="compositionally biased region" description="Acidic residues" evidence="3">
    <location>
        <begin position="12"/>
        <end position="31"/>
    </location>
</feature>
<evidence type="ECO:0000256" key="3">
    <source>
        <dbReference type="SAM" id="MobiDB-lite"/>
    </source>
</evidence>
<evidence type="ECO:0000256" key="1">
    <source>
        <dbReference type="ARBA" id="ARBA00006781"/>
    </source>
</evidence>
<feature type="region of interest" description="Disordered" evidence="3">
    <location>
        <begin position="1"/>
        <end position="34"/>
    </location>
</feature>
<reference evidence="4" key="1">
    <citation type="journal article" date="2014" name="PLoS Negl. Trop. Dis.">
        <title>An updated insight into the Sialotranscriptome of Triatoma infestans: developmental stage and geographic variations.</title>
        <authorList>
            <person name="Schwarz A."/>
            <person name="Medrano-Mercado N."/>
            <person name="Schaub G.A."/>
            <person name="Struchiner C.J."/>
            <person name="Bargues M.D."/>
            <person name="Levy M.Z."/>
            <person name="Ribeiro J.M."/>
        </authorList>
    </citation>
    <scope>NUCLEOTIDE SEQUENCE</scope>
    <source>
        <strain evidence="4">Chile</strain>
        <tissue evidence="4">Salivary glands</tissue>
    </source>
</reference>
<accession>A0A023F8W7</accession>
<protein>
    <recommendedName>
        <fullName evidence="2">Protein BCCIP homolog</fullName>
    </recommendedName>
</protein>